<proteinExistence type="predicted"/>
<evidence type="ECO:0000313" key="2">
    <source>
        <dbReference type="Proteomes" id="UP000239907"/>
    </source>
</evidence>
<evidence type="ECO:0000313" key="1">
    <source>
        <dbReference type="EMBL" id="PQJ27968.1"/>
    </source>
</evidence>
<gene>
    <name evidence="1" type="ORF">BSZ32_05270</name>
</gene>
<protein>
    <submittedName>
        <fullName evidence="1">Uncharacterized protein</fullName>
    </submittedName>
</protein>
<dbReference type="OrthoDB" id="179852at2"/>
<dbReference type="EMBL" id="MQWA01000001">
    <property type="protein sequence ID" value="PQJ27968.1"/>
    <property type="molecule type" value="Genomic_DNA"/>
</dbReference>
<comment type="caution">
    <text evidence="1">The sequence shown here is derived from an EMBL/GenBank/DDBJ whole genome shotgun (WGS) entry which is preliminary data.</text>
</comment>
<accession>A0A2S7TYY4</accession>
<reference evidence="1 2" key="1">
    <citation type="submission" date="2016-12" db="EMBL/GenBank/DDBJ databases">
        <title>Study of bacterial adaptation to deep sea.</title>
        <authorList>
            <person name="Song J."/>
            <person name="Yoshizawa S."/>
            <person name="Kogure K."/>
        </authorList>
    </citation>
    <scope>NUCLEOTIDE SEQUENCE [LARGE SCALE GENOMIC DNA]</scope>
    <source>
        <strain evidence="1 2">SAORIC-165</strain>
    </source>
</reference>
<dbReference type="AlphaFoldDB" id="A0A2S7TYY4"/>
<dbReference type="Proteomes" id="UP000239907">
    <property type="component" value="Unassembled WGS sequence"/>
</dbReference>
<keyword evidence="2" id="KW-1185">Reference proteome</keyword>
<name>A0A2S7TYY4_9BACT</name>
<sequence length="396" mass="43085">MNKFYTTIMTIAALSLPSYGQVVASGDYVLELDIESYGLNQGDSSRWVFSIVELNANEEGETTGTYNSSMPVLKGLWLGLYGYDLLDQASLYLDSTVMSNAPLASINIWSKDTNNTGPYPRTRANEKFYADLNLSRFSAEGALDKDGVALGISTRRLLIERFTLDYEGPSDRQSAYEEANDETRVISYRLVTAAGILKLIGNDIVDGVVSGTLTVGALTELRPDENGLVQGEDTIQVYQMTTDDVNNPGWIPVAQTHVNILGVEEADVAVDLNGVPLNSVQHAAAPDVKFAVRNLYPDSRTYISIKNPAGLDIYTSDVLYHNSTTVSQDDELSISASKYQHLAVNDGTYTANLVTLTVFSDTNDDGKGETPETIKSTAFEIMRSINVNGVMVSGSE</sequence>
<dbReference type="RefSeq" id="WP_105042462.1">
    <property type="nucleotide sequence ID" value="NZ_MQWA01000001.1"/>
</dbReference>
<organism evidence="1 2">
    <name type="scientific">Rubritalea profundi</name>
    <dbReference type="NCBI Taxonomy" id="1658618"/>
    <lineage>
        <taxon>Bacteria</taxon>
        <taxon>Pseudomonadati</taxon>
        <taxon>Verrucomicrobiota</taxon>
        <taxon>Verrucomicrobiia</taxon>
        <taxon>Verrucomicrobiales</taxon>
        <taxon>Rubritaleaceae</taxon>
        <taxon>Rubritalea</taxon>
    </lineage>
</organism>